<protein>
    <submittedName>
        <fullName evidence="2">Uncharacterized protein</fullName>
    </submittedName>
</protein>
<feature type="coiled-coil region" evidence="1">
    <location>
        <begin position="142"/>
        <end position="211"/>
    </location>
</feature>
<keyword evidence="1" id="KW-0175">Coiled coil</keyword>
<evidence type="ECO:0000256" key="1">
    <source>
        <dbReference type="SAM" id="Coils"/>
    </source>
</evidence>
<feature type="coiled-coil region" evidence="1">
    <location>
        <begin position="240"/>
        <end position="295"/>
    </location>
</feature>
<feature type="coiled-coil region" evidence="1">
    <location>
        <begin position="6"/>
        <end position="37"/>
    </location>
</feature>
<accession>A0AAW1D004</accession>
<keyword evidence="3" id="KW-1185">Reference proteome</keyword>
<dbReference type="EMBL" id="JAPXFL010000007">
    <property type="protein sequence ID" value="KAK9504275.1"/>
    <property type="molecule type" value="Genomic_DNA"/>
</dbReference>
<dbReference type="AlphaFoldDB" id="A0AAW1D004"/>
<proteinExistence type="predicted"/>
<dbReference type="PANTHER" id="PTHR23313">
    <property type="entry name" value="TSEC1-RELATED"/>
    <property type="match status" value="1"/>
</dbReference>
<comment type="caution">
    <text evidence="2">The sequence shown here is derived from an EMBL/GenBank/DDBJ whole genome shotgun (WGS) entry which is preliminary data.</text>
</comment>
<dbReference type="Proteomes" id="UP001461498">
    <property type="component" value="Unassembled WGS sequence"/>
</dbReference>
<name>A0AAW1D004_9HEMI</name>
<evidence type="ECO:0000313" key="3">
    <source>
        <dbReference type="Proteomes" id="UP001461498"/>
    </source>
</evidence>
<evidence type="ECO:0000313" key="2">
    <source>
        <dbReference type="EMBL" id="KAK9504274.1"/>
    </source>
</evidence>
<reference evidence="2 3" key="1">
    <citation type="submission" date="2022-12" db="EMBL/GenBank/DDBJ databases">
        <title>Chromosome-level genome assembly of true bugs.</title>
        <authorList>
            <person name="Ma L."/>
            <person name="Li H."/>
        </authorList>
    </citation>
    <scope>NUCLEOTIDE SEQUENCE [LARGE SCALE GENOMIC DNA]</scope>
    <source>
        <strain evidence="2">Lab_2022b</strain>
    </source>
</reference>
<gene>
    <name evidence="2" type="ORF">O3M35_010647</name>
</gene>
<dbReference type="PANTHER" id="PTHR23313:SF0">
    <property type="entry name" value="TESTIS-EXPRESSED PROTEIN 9"/>
    <property type="match status" value="1"/>
</dbReference>
<sequence length="342" mass="39550">MSDPELLEQEEAYHKLNAELELKTRQLMKDVEAVMNKQINPKLWAREDYYRGMDDVYNNPCPRARSAYSTYGNKSPVSDSSDPLDYNYKSQAKPINGFSCSKKTTRKKSLQPSSSAIYKKSPLENDDILPASTKGMSSESLVRFLKAKAKLLQEELTNAKREYTLKTDEWRKLHIEVKNLEEDKMKISSDLVLAREKIKKHENTIASLTERLSLRDSENGLLKKQLDLIKHDMKKMNLTSSGSEAKLNKAKEEIEKLKLLLKQSQSNEKEARDKCRAKDEEMLQAVRRLEKQKAELLTGIKKQIYLIDNLKKQKTYIQLDGGAKHLENEFAKFLDWKSDDLK</sequence>
<dbReference type="EMBL" id="JAPXFL010000007">
    <property type="protein sequence ID" value="KAK9504274.1"/>
    <property type="molecule type" value="Genomic_DNA"/>
</dbReference>
<organism evidence="2 3">
    <name type="scientific">Rhynocoris fuscipes</name>
    <dbReference type="NCBI Taxonomy" id="488301"/>
    <lineage>
        <taxon>Eukaryota</taxon>
        <taxon>Metazoa</taxon>
        <taxon>Ecdysozoa</taxon>
        <taxon>Arthropoda</taxon>
        <taxon>Hexapoda</taxon>
        <taxon>Insecta</taxon>
        <taxon>Pterygota</taxon>
        <taxon>Neoptera</taxon>
        <taxon>Paraneoptera</taxon>
        <taxon>Hemiptera</taxon>
        <taxon>Heteroptera</taxon>
        <taxon>Panheteroptera</taxon>
        <taxon>Cimicomorpha</taxon>
        <taxon>Reduviidae</taxon>
        <taxon>Harpactorinae</taxon>
        <taxon>Harpactorini</taxon>
        <taxon>Rhynocoris</taxon>
    </lineage>
</organism>